<dbReference type="EMBL" id="VSSQ01100316">
    <property type="protein sequence ID" value="MPN42529.1"/>
    <property type="molecule type" value="Genomic_DNA"/>
</dbReference>
<proteinExistence type="predicted"/>
<dbReference type="AlphaFoldDB" id="A0A645HWF9"/>
<name>A0A645HWF9_9ZZZZ</name>
<gene>
    <name evidence="1" type="ORF">SDC9_190086</name>
</gene>
<reference evidence="1" key="1">
    <citation type="submission" date="2019-08" db="EMBL/GenBank/DDBJ databases">
        <authorList>
            <person name="Kucharzyk K."/>
            <person name="Murdoch R.W."/>
            <person name="Higgins S."/>
            <person name="Loffler F."/>
        </authorList>
    </citation>
    <scope>NUCLEOTIDE SEQUENCE</scope>
</reference>
<sequence>MQPHDTGLQGVDPVFRPSVPEHISDIEIPADQRVVEFIDKSLCFYGAEDKVVPNVFQGNLHTRFFSMGNQFSDRALRGYVRLFIGYLFIHYAWNDQYGVSTQFFHFMH</sequence>
<accession>A0A645HWF9</accession>
<protein>
    <submittedName>
        <fullName evidence="1">Uncharacterized protein</fullName>
    </submittedName>
</protein>
<organism evidence="1">
    <name type="scientific">bioreactor metagenome</name>
    <dbReference type="NCBI Taxonomy" id="1076179"/>
    <lineage>
        <taxon>unclassified sequences</taxon>
        <taxon>metagenomes</taxon>
        <taxon>ecological metagenomes</taxon>
    </lineage>
</organism>
<comment type="caution">
    <text evidence="1">The sequence shown here is derived from an EMBL/GenBank/DDBJ whole genome shotgun (WGS) entry which is preliminary data.</text>
</comment>
<evidence type="ECO:0000313" key="1">
    <source>
        <dbReference type="EMBL" id="MPN42529.1"/>
    </source>
</evidence>